<dbReference type="InterPro" id="IPR002201">
    <property type="entry name" value="Glyco_trans_9"/>
</dbReference>
<accession>A0A1I4TZF3</accession>
<evidence type="ECO:0000313" key="3">
    <source>
        <dbReference type="EMBL" id="SFM82144.1"/>
    </source>
</evidence>
<dbReference type="Gene3D" id="3.40.50.2000">
    <property type="entry name" value="Glycogen Phosphorylase B"/>
    <property type="match status" value="2"/>
</dbReference>
<dbReference type="GO" id="GO:0009244">
    <property type="term" value="P:lipopolysaccharide core region biosynthetic process"/>
    <property type="evidence" value="ECO:0007669"/>
    <property type="project" value="TreeGrafter"/>
</dbReference>
<keyword evidence="4" id="KW-1185">Reference proteome</keyword>
<organism evidence="3 4">
    <name type="scientific">Thermodesulforhabdus norvegica</name>
    <dbReference type="NCBI Taxonomy" id="39841"/>
    <lineage>
        <taxon>Bacteria</taxon>
        <taxon>Pseudomonadati</taxon>
        <taxon>Thermodesulfobacteriota</taxon>
        <taxon>Syntrophobacteria</taxon>
        <taxon>Syntrophobacterales</taxon>
        <taxon>Thermodesulforhabdaceae</taxon>
        <taxon>Thermodesulforhabdus</taxon>
    </lineage>
</organism>
<dbReference type="OrthoDB" id="9760688at2"/>
<protein>
    <submittedName>
        <fullName evidence="3">Heptosyltransferase-1</fullName>
    </submittedName>
</protein>
<dbReference type="STRING" id="39841.SAMN05660836_01612"/>
<proteinExistence type="predicted"/>
<dbReference type="GO" id="GO:0008713">
    <property type="term" value="F:ADP-heptose-lipopolysaccharide heptosyltransferase activity"/>
    <property type="evidence" value="ECO:0007669"/>
    <property type="project" value="TreeGrafter"/>
</dbReference>
<reference evidence="4" key="1">
    <citation type="submission" date="2016-10" db="EMBL/GenBank/DDBJ databases">
        <authorList>
            <person name="Varghese N."/>
            <person name="Submissions S."/>
        </authorList>
    </citation>
    <scope>NUCLEOTIDE SEQUENCE [LARGE SCALE GENOMIC DNA]</scope>
    <source>
        <strain evidence="4">DSM 9990</strain>
    </source>
</reference>
<evidence type="ECO:0000256" key="2">
    <source>
        <dbReference type="ARBA" id="ARBA00022679"/>
    </source>
</evidence>
<dbReference type="SUPFAM" id="SSF53756">
    <property type="entry name" value="UDP-Glycosyltransferase/glycogen phosphorylase"/>
    <property type="match status" value="1"/>
</dbReference>
<dbReference type="PANTHER" id="PTHR30160">
    <property type="entry name" value="TETRAACYLDISACCHARIDE 4'-KINASE-RELATED"/>
    <property type="match status" value="1"/>
</dbReference>
<evidence type="ECO:0000256" key="1">
    <source>
        <dbReference type="ARBA" id="ARBA00022676"/>
    </source>
</evidence>
<name>A0A1I4TZF3_9BACT</name>
<dbReference type="PANTHER" id="PTHR30160:SF19">
    <property type="entry name" value="LIPOPOLYSACCHARIDE HEPTOSYLTRANSFERASE 1"/>
    <property type="match status" value="1"/>
</dbReference>
<dbReference type="Pfam" id="PF01075">
    <property type="entry name" value="Glyco_transf_9"/>
    <property type="match status" value="1"/>
</dbReference>
<dbReference type="Proteomes" id="UP000199611">
    <property type="component" value="Unassembled WGS sequence"/>
</dbReference>
<evidence type="ECO:0000313" key="4">
    <source>
        <dbReference type="Proteomes" id="UP000199611"/>
    </source>
</evidence>
<dbReference type="CDD" id="cd03789">
    <property type="entry name" value="GT9_LPS_heptosyltransferase"/>
    <property type="match status" value="1"/>
</dbReference>
<keyword evidence="2 3" id="KW-0808">Transferase</keyword>
<dbReference type="RefSeq" id="WP_093394849.1">
    <property type="nucleotide sequence ID" value="NZ_FOUU01000004.1"/>
</dbReference>
<dbReference type="InterPro" id="IPR051199">
    <property type="entry name" value="LPS_LOS_Heptosyltrfase"/>
</dbReference>
<dbReference type="GO" id="GO:0005829">
    <property type="term" value="C:cytosol"/>
    <property type="evidence" value="ECO:0007669"/>
    <property type="project" value="TreeGrafter"/>
</dbReference>
<dbReference type="EMBL" id="FOUU01000004">
    <property type="protein sequence ID" value="SFM82144.1"/>
    <property type="molecule type" value="Genomic_DNA"/>
</dbReference>
<sequence>MKILVVKLSSLGDIVHTLPVVDIFVHNLPGVRIHWLVELRFADLLRLHPFIDRVISVDTRGWRKRFRPQMLKEISSVIKTLRREHYDLVVDFQGNSKSGFFTLFSGGIARFGWSFDDVREWPNVLATNRKIRFLPGVTSIRERLIMAALEICRSLAGDRAGSPDFLYRNALSPLRPPEAFIERQKRRLKSLGIPPEALIVGLQPGTTWETKRWSLEGWKTLIELLVHHHEAQSRDIRIVVFWGNDEEFSVACYLKNATPDKVLLWRGGGLIDLASGIYLVDVMIGPDTGPVHLAALLGVPTVSIYRATGARRNAPPSDNVTKHIALQSPMPCSPCLKKSCPENSFCETSVSPYLVFRCTLDLLTHGTTTGNVPGTNGRGCRGWK</sequence>
<dbReference type="AlphaFoldDB" id="A0A1I4TZF3"/>
<gene>
    <name evidence="3" type="ORF">SAMN05660836_01612</name>
</gene>
<keyword evidence="1" id="KW-0328">Glycosyltransferase</keyword>